<feature type="compositionally biased region" description="Basic and acidic residues" evidence="2">
    <location>
        <begin position="58"/>
        <end position="70"/>
    </location>
</feature>
<sequence>MDSGIAFRSSREIKKEREEKRIAREKVLNQAKTQYEREERKREQAKARGEDTWMLPSLEKRIEKDKEHYEKSKKHKKEKKKKKKSKKKKKTKAEKDDSSSSSEEESDEAAMWIEKSAAPVTGDDKGQDSKPVVKGPQLQRDSWMEAPLDLIPTITRKEIRDAQKAENQEDEKKVMVDQLGQHERELNPYWKEGGTGLPEENVTQKKASAPHAVGDGGFSWMKKAYGRCVEQAKEENRTLEDVAIEKYGSLQKLESMLKSAEKAYKEITRGKEKEGYRRDVDSRRERFMKPGESDRGRRGGFMRPSDDNDSGYNRQRYSESGGNDSRSRSWRRERSRSRERRRSRSRERGRSRERDRSRSGSREKRSRSKERISFRSRDSEKGFSDRLKNRFMRPGDGNSYASDNRERVRSAAPAWKKKEFHKPESHEREERDMKRSSKESKKRGYSESSSSTDSSSEEDSESDKEKDKKDVRRSIPKGFPYFAVDFGMQGGYAHVIEDERQFPKYFGKEVVGGMIDAEPRLWRRPQKEGFEDQRKKVLQFADWWKPYDWTQS</sequence>
<dbReference type="Pfam" id="PF04676">
    <property type="entry name" value="CwfJ_C_2"/>
    <property type="match status" value="1"/>
</dbReference>
<reference evidence="4" key="1">
    <citation type="submission" date="2022-08" db="UniProtKB">
        <authorList>
            <consortium name="EnsemblMetazoa"/>
        </authorList>
    </citation>
    <scope>IDENTIFICATION</scope>
    <source>
        <strain evidence="4">05x7-T-G4-1.051#20</strain>
    </source>
</reference>
<feature type="compositionally biased region" description="Basic residues" evidence="2">
    <location>
        <begin position="333"/>
        <end position="345"/>
    </location>
</feature>
<evidence type="ECO:0000313" key="4">
    <source>
        <dbReference type="EnsemblMetazoa" id="G12199.1:cds"/>
    </source>
</evidence>
<feature type="compositionally biased region" description="Basic and acidic residues" evidence="2">
    <location>
        <begin position="346"/>
        <end position="388"/>
    </location>
</feature>
<feature type="compositionally biased region" description="Basic residues" evidence="2">
    <location>
        <begin position="71"/>
        <end position="92"/>
    </location>
</feature>
<dbReference type="InterPro" id="IPR040194">
    <property type="entry name" value="Cwf19-like"/>
</dbReference>
<feature type="compositionally biased region" description="Basic and acidic residues" evidence="2">
    <location>
        <begin position="34"/>
        <end position="51"/>
    </location>
</feature>
<feature type="compositionally biased region" description="Basic and acidic residues" evidence="2">
    <location>
        <begin position="265"/>
        <end position="297"/>
    </location>
</feature>
<feature type="compositionally biased region" description="Basic and acidic residues" evidence="2">
    <location>
        <begin position="463"/>
        <end position="472"/>
    </location>
</feature>
<dbReference type="InterPro" id="IPR006767">
    <property type="entry name" value="Cwf19-like_C_dom-2"/>
</dbReference>
<dbReference type="Proteomes" id="UP000005408">
    <property type="component" value="Unassembled WGS sequence"/>
</dbReference>
<dbReference type="GO" id="GO:0071014">
    <property type="term" value="C:post-mRNA release spliceosomal complex"/>
    <property type="evidence" value="ECO:0007669"/>
    <property type="project" value="TreeGrafter"/>
</dbReference>
<dbReference type="PANTHER" id="PTHR12072:SF5">
    <property type="entry name" value="CWF19-LIKE PROTEIN 2"/>
    <property type="match status" value="1"/>
</dbReference>
<evidence type="ECO:0000256" key="2">
    <source>
        <dbReference type="SAM" id="MobiDB-lite"/>
    </source>
</evidence>
<accession>A0A8W8I2B3</accession>
<evidence type="ECO:0000256" key="1">
    <source>
        <dbReference type="ARBA" id="ARBA00006795"/>
    </source>
</evidence>
<name>A0A8W8I2B3_MAGGI</name>
<organism evidence="4 5">
    <name type="scientific">Magallana gigas</name>
    <name type="common">Pacific oyster</name>
    <name type="synonym">Crassostrea gigas</name>
    <dbReference type="NCBI Taxonomy" id="29159"/>
    <lineage>
        <taxon>Eukaryota</taxon>
        <taxon>Metazoa</taxon>
        <taxon>Spiralia</taxon>
        <taxon>Lophotrochozoa</taxon>
        <taxon>Mollusca</taxon>
        <taxon>Bivalvia</taxon>
        <taxon>Autobranchia</taxon>
        <taxon>Pteriomorphia</taxon>
        <taxon>Ostreida</taxon>
        <taxon>Ostreoidea</taxon>
        <taxon>Ostreidae</taxon>
        <taxon>Magallana</taxon>
    </lineage>
</organism>
<dbReference type="EnsemblMetazoa" id="G12199.1">
    <property type="protein sequence ID" value="G12199.1:cds"/>
    <property type="gene ID" value="G12199"/>
</dbReference>
<evidence type="ECO:0000313" key="5">
    <source>
        <dbReference type="Proteomes" id="UP000005408"/>
    </source>
</evidence>
<dbReference type="AlphaFoldDB" id="A0A8W8I2B3"/>
<comment type="similarity">
    <text evidence="1">Belongs to the CWF19 family.</text>
</comment>
<feature type="region of interest" description="Disordered" evidence="2">
    <location>
        <begin position="265"/>
        <end position="472"/>
    </location>
</feature>
<feature type="region of interest" description="Disordered" evidence="2">
    <location>
        <begin position="180"/>
        <end position="216"/>
    </location>
</feature>
<protein>
    <recommendedName>
        <fullName evidence="3">Cwf19-like protein C-terminal domain-containing protein</fullName>
    </recommendedName>
</protein>
<dbReference type="PANTHER" id="PTHR12072">
    <property type="entry name" value="CWF19, CELL CYCLE CONTROL PROTEIN"/>
    <property type="match status" value="1"/>
</dbReference>
<feature type="domain" description="Cwf19-like protein C-terminal" evidence="3">
    <location>
        <begin position="464"/>
        <end position="550"/>
    </location>
</feature>
<dbReference type="GO" id="GO:0000398">
    <property type="term" value="P:mRNA splicing, via spliceosome"/>
    <property type="evidence" value="ECO:0007669"/>
    <property type="project" value="TreeGrafter"/>
</dbReference>
<feature type="compositionally biased region" description="Basic and acidic residues" evidence="2">
    <location>
        <begin position="421"/>
        <end position="445"/>
    </location>
</feature>
<proteinExistence type="inferred from homology"/>
<feature type="region of interest" description="Disordered" evidence="2">
    <location>
        <begin position="24"/>
        <end position="146"/>
    </location>
</feature>
<feature type="compositionally biased region" description="Polar residues" evidence="2">
    <location>
        <begin position="310"/>
        <end position="324"/>
    </location>
</feature>
<keyword evidence="5" id="KW-1185">Reference proteome</keyword>
<evidence type="ECO:0000259" key="3">
    <source>
        <dbReference type="Pfam" id="PF04676"/>
    </source>
</evidence>